<comment type="similarity">
    <text evidence="3 9">Belongs to the alpha-acetolactate decarboxylase family.</text>
</comment>
<evidence type="ECO:0000256" key="8">
    <source>
        <dbReference type="ARBA" id="ARBA00023239"/>
    </source>
</evidence>
<evidence type="ECO:0000256" key="2">
    <source>
        <dbReference type="ARBA" id="ARBA00005170"/>
    </source>
</evidence>
<evidence type="ECO:0000256" key="1">
    <source>
        <dbReference type="ARBA" id="ARBA00001784"/>
    </source>
</evidence>
<gene>
    <name evidence="10" type="primary">budA</name>
    <name evidence="10" type="ORF">C7K55_04375</name>
</gene>
<comment type="catalytic activity">
    <reaction evidence="1 9">
        <text>(2S)-2-acetolactate + H(+) = (R)-acetoin + CO2</text>
        <dbReference type="Rhea" id="RHEA:21580"/>
        <dbReference type="ChEBI" id="CHEBI:15378"/>
        <dbReference type="ChEBI" id="CHEBI:15686"/>
        <dbReference type="ChEBI" id="CHEBI:16526"/>
        <dbReference type="ChEBI" id="CHEBI:58476"/>
        <dbReference type="EC" id="4.1.1.5"/>
    </reaction>
</comment>
<dbReference type="InterPro" id="IPR005128">
    <property type="entry name" value="Acetolactate_a_deCO2ase"/>
</dbReference>
<comment type="caution">
    <text evidence="10">The sequence shown here is derived from an EMBL/GenBank/DDBJ whole genome shotgun (WGS) entry which is preliminary data.</text>
</comment>
<dbReference type="EC" id="4.1.1.5" evidence="4 9"/>
<evidence type="ECO:0000313" key="11">
    <source>
        <dbReference type="Proteomes" id="UP000243002"/>
    </source>
</evidence>
<accession>A0A2P7MY69</accession>
<dbReference type="Gene3D" id="3.30.1330.80">
    <property type="entry name" value="Hypothetical protein, similar to alpha- acetolactate decarboxylase, domain 2"/>
    <property type="match status" value="2"/>
</dbReference>
<evidence type="ECO:0000256" key="9">
    <source>
        <dbReference type="PIRNR" id="PIRNR001332"/>
    </source>
</evidence>
<dbReference type="EMBL" id="PXXO01000004">
    <property type="protein sequence ID" value="PSJ06180.1"/>
    <property type="molecule type" value="Genomic_DNA"/>
</dbReference>
<dbReference type="AlphaFoldDB" id="A0A2P7MY69"/>
<evidence type="ECO:0000313" key="10">
    <source>
        <dbReference type="EMBL" id="PSJ06180.1"/>
    </source>
</evidence>
<dbReference type="PIRSF" id="PIRSF001332">
    <property type="entry name" value="Acetolac_decarb"/>
    <property type="match status" value="1"/>
</dbReference>
<dbReference type="GO" id="GO:0047605">
    <property type="term" value="F:acetolactate decarboxylase activity"/>
    <property type="evidence" value="ECO:0007669"/>
    <property type="project" value="UniProtKB-UniRule"/>
</dbReference>
<dbReference type="UniPathway" id="UPA00626">
    <property type="reaction ID" value="UER00678"/>
</dbReference>
<reference evidence="10 11" key="1">
    <citation type="journal article" date="2018" name="Environ. Microbiol.">
        <title>Ecological and genomic features of two widespread freshwater picocyanobacteria.</title>
        <authorList>
            <person name="Cabello-Yeves P.J."/>
            <person name="Picazo A."/>
            <person name="Camacho A."/>
            <person name="Callieri C."/>
            <person name="Rosselli R."/>
            <person name="Roda-Garcia J.J."/>
            <person name="Coutinho F.H."/>
            <person name="Rodriguez-Valera F."/>
        </authorList>
    </citation>
    <scope>NUCLEOTIDE SEQUENCE [LARGE SCALE GENOMIC DNA]</scope>
    <source>
        <strain evidence="10 11">Tous</strain>
    </source>
</reference>
<dbReference type="Proteomes" id="UP000243002">
    <property type="component" value="Unassembled WGS sequence"/>
</dbReference>
<evidence type="ECO:0000256" key="4">
    <source>
        <dbReference type="ARBA" id="ARBA00013204"/>
    </source>
</evidence>
<evidence type="ECO:0000256" key="5">
    <source>
        <dbReference type="ARBA" id="ARBA00020164"/>
    </source>
</evidence>
<dbReference type="PANTHER" id="PTHR35524">
    <property type="entry name" value="ALPHA-ACETOLACTATE DECARBOXYLASE"/>
    <property type="match status" value="1"/>
</dbReference>
<dbReference type="GO" id="GO:0045151">
    <property type="term" value="P:acetoin biosynthetic process"/>
    <property type="evidence" value="ECO:0007669"/>
    <property type="project" value="UniProtKB-UniRule"/>
</dbReference>
<keyword evidence="8 9" id="KW-0456">Lyase</keyword>
<organism evidence="10 11">
    <name type="scientific">Cyanobium usitatum str. Tous</name>
    <dbReference type="NCBI Taxonomy" id="2116684"/>
    <lineage>
        <taxon>Bacteria</taxon>
        <taxon>Bacillati</taxon>
        <taxon>Cyanobacteriota</taxon>
        <taxon>Cyanophyceae</taxon>
        <taxon>Synechococcales</taxon>
        <taxon>Prochlorococcaceae</taxon>
        <taxon>Cyanobium</taxon>
    </lineage>
</organism>
<dbReference type="PANTHER" id="PTHR35524:SF1">
    <property type="entry name" value="ALPHA-ACETOLACTATE DECARBOXYLASE"/>
    <property type="match status" value="1"/>
</dbReference>
<protein>
    <recommendedName>
        <fullName evidence="5 9">Alpha-acetolactate decarboxylase</fullName>
        <ecNumber evidence="4 9">4.1.1.5</ecNumber>
    </recommendedName>
</protein>
<evidence type="ECO:0000256" key="6">
    <source>
        <dbReference type="ARBA" id="ARBA00022793"/>
    </source>
</evidence>
<evidence type="ECO:0000256" key="3">
    <source>
        <dbReference type="ARBA" id="ARBA00007106"/>
    </source>
</evidence>
<dbReference type="OrthoDB" id="8612680at2"/>
<comment type="pathway">
    <text evidence="2 9">Polyol metabolism; (R,R)-butane-2,3-diol biosynthesis; (R,R)-butane-2,3-diol from pyruvate: step 2/3.</text>
</comment>
<dbReference type="NCBIfam" id="TIGR01252">
    <property type="entry name" value="acetolac_decarb"/>
    <property type="match status" value="1"/>
</dbReference>
<keyword evidence="6 9" id="KW-0210">Decarboxylase</keyword>
<name>A0A2P7MY69_9CYAN</name>
<evidence type="ECO:0000256" key="7">
    <source>
        <dbReference type="ARBA" id="ARBA00023061"/>
    </source>
</evidence>
<dbReference type="Pfam" id="PF03306">
    <property type="entry name" value="AAL_decarboxy"/>
    <property type="match status" value="1"/>
</dbReference>
<dbReference type="CDD" id="cd17299">
    <property type="entry name" value="acetolactate_decarboxylase"/>
    <property type="match status" value="1"/>
</dbReference>
<dbReference type="SUPFAM" id="SSF117856">
    <property type="entry name" value="AF0104/ALDC/Ptd012-like"/>
    <property type="match status" value="1"/>
</dbReference>
<keyword evidence="11" id="KW-1185">Reference proteome</keyword>
<sequence>MSCRRHTMELHLPEGHRRALEAHCRRTGESASHVLRAALSDYLDLEHHTLWQLSTSTAVVEGVSQGCLRVGELARHGDFGLGTFDHLDGEGVLLEGECWQARADGSLSRAPDEELTPFFVVTHFHSDQQHQFEQVTSWADLCNRLDALRPSDNLFMAIRVRGMLDRIEVRTVSAVETGTELEAAAAVQTVFDHHNLSGTLVGFWSPSYVSSLNIPGYHFHFLSDDRHCGGHVLENGAVKAGQLTVDLHLESELRVALPQTRDFLEADLSRDPSEALARAEAKSF</sequence>
<proteinExistence type="inferred from homology"/>
<keyword evidence="7 9" id="KW-0005">Acetoin biosynthesis</keyword>